<dbReference type="EMBL" id="BMKS01000001">
    <property type="protein sequence ID" value="GGG18712.1"/>
    <property type="molecule type" value="Genomic_DNA"/>
</dbReference>
<comment type="caution">
    <text evidence="3">The sequence shown here is derived from an EMBL/GenBank/DDBJ whole genome shotgun (WGS) entry which is preliminary data.</text>
</comment>
<dbReference type="InterPro" id="IPR009936">
    <property type="entry name" value="DUF1468"/>
</dbReference>
<protein>
    <recommendedName>
        <fullName evidence="2">DUF1468 domain-containing protein</fullName>
    </recommendedName>
</protein>
<evidence type="ECO:0000313" key="4">
    <source>
        <dbReference type="Proteomes" id="UP000597507"/>
    </source>
</evidence>
<dbReference type="Pfam" id="PF07331">
    <property type="entry name" value="TctB"/>
    <property type="match status" value="1"/>
</dbReference>
<accession>A0A8J2Z8S1</accession>
<feature type="transmembrane region" description="Helical" evidence="1">
    <location>
        <begin position="7"/>
        <end position="28"/>
    </location>
</feature>
<dbReference type="RefSeq" id="WP_188897830.1">
    <property type="nucleotide sequence ID" value="NZ_BMKS01000001.1"/>
</dbReference>
<evidence type="ECO:0000256" key="1">
    <source>
        <dbReference type="SAM" id="Phobius"/>
    </source>
</evidence>
<proteinExistence type="predicted"/>
<feature type="transmembrane region" description="Helical" evidence="1">
    <location>
        <begin position="76"/>
        <end position="109"/>
    </location>
</feature>
<keyword evidence="1" id="KW-0812">Transmembrane</keyword>
<organism evidence="3 4">
    <name type="scientific">Caldovatus sediminis</name>
    <dbReference type="NCBI Taxonomy" id="2041189"/>
    <lineage>
        <taxon>Bacteria</taxon>
        <taxon>Pseudomonadati</taxon>
        <taxon>Pseudomonadota</taxon>
        <taxon>Alphaproteobacteria</taxon>
        <taxon>Acetobacterales</taxon>
        <taxon>Roseomonadaceae</taxon>
        <taxon>Caldovatus</taxon>
    </lineage>
</organism>
<evidence type="ECO:0000259" key="2">
    <source>
        <dbReference type="Pfam" id="PF07331"/>
    </source>
</evidence>
<feature type="transmembrane region" description="Helical" evidence="1">
    <location>
        <begin position="40"/>
        <end position="64"/>
    </location>
</feature>
<keyword evidence="1" id="KW-1133">Transmembrane helix</keyword>
<feature type="domain" description="DUF1468" evidence="2">
    <location>
        <begin position="11"/>
        <end position="141"/>
    </location>
</feature>
<keyword evidence="1" id="KW-0472">Membrane</keyword>
<reference evidence="3 4" key="1">
    <citation type="journal article" date="2014" name="Int. J. Syst. Evol. Microbiol.">
        <title>Complete genome sequence of Corynebacterium casei LMG S-19264T (=DSM 44701T), isolated from a smear-ripened cheese.</title>
        <authorList>
            <consortium name="US DOE Joint Genome Institute (JGI-PGF)"/>
            <person name="Walter F."/>
            <person name="Albersmeier A."/>
            <person name="Kalinowski J."/>
            <person name="Ruckert C."/>
        </authorList>
    </citation>
    <scope>NUCLEOTIDE SEQUENCE [LARGE SCALE GENOMIC DNA]</scope>
    <source>
        <strain evidence="3 4">CGMCC 1.16330</strain>
    </source>
</reference>
<sequence>MKRARDYGDIVGGLLLIGAGAWFGIYALEYPVGQLRRMGPGFFPAVLGALVALFGVLVLIPALFRGAELPKIEWRPFFMVCAALLGFALAVERVGLVPATFVLVILASIGRRGFSLLPTLVLAAALAVIAVVIFSKGLGIPIYAFRWNF</sequence>
<dbReference type="Proteomes" id="UP000597507">
    <property type="component" value="Unassembled WGS sequence"/>
</dbReference>
<feature type="transmembrane region" description="Helical" evidence="1">
    <location>
        <begin position="121"/>
        <end position="145"/>
    </location>
</feature>
<dbReference type="AlphaFoldDB" id="A0A8J2Z8S1"/>
<gene>
    <name evidence="3" type="ORF">GCM10010964_03730</name>
</gene>
<keyword evidence="4" id="KW-1185">Reference proteome</keyword>
<evidence type="ECO:0000313" key="3">
    <source>
        <dbReference type="EMBL" id="GGG18712.1"/>
    </source>
</evidence>
<name>A0A8J2Z8S1_9PROT</name>